<dbReference type="RefSeq" id="WP_135328590.1">
    <property type="nucleotide sequence ID" value="NZ_SRJC01000007.1"/>
</dbReference>
<dbReference type="Gene3D" id="3.40.50.1820">
    <property type="entry name" value="alpha/beta hydrolase"/>
    <property type="match status" value="1"/>
</dbReference>
<keyword evidence="1" id="KW-0812">Transmembrane</keyword>
<protein>
    <submittedName>
        <fullName evidence="3">Alpha/beta hydrolase</fullName>
    </submittedName>
</protein>
<sequence length="239" mass="26112">MKRFLKFAFFILLGLLIIAGIGFYVWSQQTYAASSNIEEWIGEVDTDDGWVVFEPDGEPEGGVVLYPGAKVEPEAYSYIAEQLSEAGYVAGVPNVRLNLALLNANKAQELVDRYPDIEEWYVGGHSLGGVAAATFAREKNADGVIFLASYPTEGSSFAGTDTPVLSIYAEQDGLSTPAKIEETKAYLSDEAELHEIEGGNHAQFGVYGEQKGDNQADISVKEQQDEIVEVITDWLEAQK</sequence>
<dbReference type="InterPro" id="IPR029058">
    <property type="entry name" value="AB_hydrolase_fold"/>
</dbReference>
<comment type="caution">
    <text evidence="3">The sequence shown here is derived from an EMBL/GenBank/DDBJ whole genome shotgun (WGS) entry which is preliminary data.</text>
</comment>
<dbReference type="Proteomes" id="UP000297982">
    <property type="component" value="Unassembled WGS sequence"/>
</dbReference>
<dbReference type="GO" id="GO:0016787">
    <property type="term" value="F:hydrolase activity"/>
    <property type="evidence" value="ECO:0007669"/>
    <property type="project" value="UniProtKB-KW"/>
</dbReference>
<gene>
    <name evidence="3" type="ORF">E4663_17515</name>
</gene>
<dbReference type="AlphaFoldDB" id="A0A4Z0GVH7"/>
<evidence type="ECO:0000259" key="2">
    <source>
        <dbReference type="Pfam" id="PF12695"/>
    </source>
</evidence>
<accession>A0A4Z0GVH7</accession>
<proteinExistence type="predicted"/>
<feature type="transmembrane region" description="Helical" evidence="1">
    <location>
        <begin position="7"/>
        <end position="26"/>
    </location>
</feature>
<keyword evidence="3" id="KW-0378">Hydrolase</keyword>
<dbReference type="EMBL" id="SRJC01000007">
    <property type="protein sequence ID" value="TGB01272.1"/>
    <property type="molecule type" value="Genomic_DNA"/>
</dbReference>
<evidence type="ECO:0000256" key="1">
    <source>
        <dbReference type="SAM" id="Phobius"/>
    </source>
</evidence>
<dbReference type="SUPFAM" id="SSF53474">
    <property type="entry name" value="alpha/beta-Hydrolases"/>
    <property type="match status" value="1"/>
</dbReference>
<organism evidence="3 4">
    <name type="scientific">Halobacillus salinus</name>
    <dbReference type="NCBI Taxonomy" id="192814"/>
    <lineage>
        <taxon>Bacteria</taxon>
        <taxon>Bacillati</taxon>
        <taxon>Bacillota</taxon>
        <taxon>Bacilli</taxon>
        <taxon>Bacillales</taxon>
        <taxon>Bacillaceae</taxon>
        <taxon>Halobacillus</taxon>
    </lineage>
</organism>
<keyword evidence="1" id="KW-0472">Membrane</keyword>
<dbReference type="Pfam" id="PF12695">
    <property type="entry name" value="Abhydrolase_5"/>
    <property type="match status" value="1"/>
</dbReference>
<name>A0A4Z0GVH7_9BACI</name>
<feature type="domain" description="Alpha/beta hydrolase fold-5" evidence="2">
    <location>
        <begin position="62"/>
        <end position="225"/>
    </location>
</feature>
<keyword evidence="4" id="KW-1185">Reference proteome</keyword>
<dbReference type="STRING" id="192814.GCA_900166575_02586"/>
<reference evidence="3 4" key="1">
    <citation type="journal article" date="2003" name="Int. J. Syst. Evol. Microbiol.">
        <title>Halobacillus salinus sp. nov., isolated from a salt lake on the coast of the East Sea in Korea.</title>
        <authorList>
            <person name="Yoon J.H."/>
            <person name="Kang K.H."/>
            <person name="Park Y.H."/>
        </authorList>
    </citation>
    <scope>NUCLEOTIDE SEQUENCE [LARGE SCALE GENOMIC DNA]</scope>
    <source>
        <strain evidence="3 4">HSL-3</strain>
    </source>
</reference>
<evidence type="ECO:0000313" key="4">
    <source>
        <dbReference type="Proteomes" id="UP000297982"/>
    </source>
</evidence>
<evidence type="ECO:0000313" key="3">
    <source>
        <dbReference type="EMBL" id="TGB01272.1"/>
    </source>
</evidence>
<dbReference type="InterPro" id="IPR029059">
    <property type="entry name" value="AB_hydrolase_5"/>
</dbReference>
<keyword evidence="1" id="KW-1133">Transmembrane helix</keyword>